<sequence length="251" mass="29266">MNQGGKLQNDNTFDPYKSSLSSTNYQKQKVPALQDAGNLDSYDPAAVQSEIEKIQQQREKALLATKIQDRDIKVFQISTSGTSNLKNYLMELDSIEQERLKALKLSEEKYEEAINNAHVLKVLAENEKNSKFRNKRQEELERIVKQPVYTTALVRIRFPDDYVIQGTFGALERLDKVYKFVKENLFFQDREFYLYETPPKKVLKDQTENMKALRLVPSSMLYFGWSDLDQTMSSDGPFLHMEKLREKIVQM</sequence>
<dbReference type="Proteomes" id="UP000785679">
    <property type="component" value="Unassembled WGS sequence"/>
</dbReference>
<dbReference type="GO" id="GO:0012506">
    <property type="term" value="C:vesicle membrane"/>
    <property type="evidence" value="ECO:0007669"/>
    <property type="project" value="TreeGrafter"/>
</dbReference>
<evidence type="ECO:0000256" key="1">
    <source>
        <dbReference type="SAM" id="MobiDB-lite"/>
    </source>
</evidence>
<evidence type="ECO:0000313" key="3">
    <source>
        <dbReference type="EMBL" id="TNV72829.1"/>
    </source>
</evidence>
<dbReference type="GO" id="GO:0006886">
    <property type="term" value="P:intracellular protein transport"/>
    <property type="evidence" value="ECO:0007669"/>
    <property type="project" value="TreeGrafter"/>
</dbReference>
<gene>
    <name evidence="3" type="ORF">FGO68_gene15520</name>
</gene>
<dbReference type="Gene3D" id="3.10.20.90">
    <property type="entry name" value="Phosphatidylinositol 3-kinase Catalytic Subunit, Chain A, domain 1"/>
    <property type="match status" value="1"/>
</dbReference>
<feature type="compositionally biased region" description="Polar residues" evidence="1">
    <location>
        <begin position="1"/>
        <end position="27"/>
    </location>
</feature>
<dbReference type="GO" id="GO:0005634">
    <property type="term" value="C:nucleus"/>
    <property type="evidence" value="ECO:0007669"/>
    <property type="project" value="TreeGrafter"/>
</dbReference>
<comment type="caution">
    <text evidence="3">The sequence shown here is derived from an EMBL/GenBank/DDBJ whole genome shotgun (WGS) entry which is preliminary data.</text>
</comment>
<dbReference type="PANTHER" id="PTHR46467:SF1">
    <property type="entry name" value="TETHER CONTAINING UBX DOMAIN FOR GLUT4"/>
    <property type="match status" value="1"/>
</dbReference>
<feature type="domain" description="UBX" evidence="2">
    <location>
        <begin position="147"/>
        <end position="223"/>
    </location>
</feature>
<evidence type="ECO:0000259" key="2">
    <source>
        <dbReference type="PROSITE" id="PS50033"/>
    </source>
</evidence>
<dbReference type="InterPro" id="IPR029071">
    <property type="entry name" value="Ubiquitin-like_domsf"/>
</dbReference>
<dbReference type="InterPro" id="IPR001012">
    <property type="entry name" value="UBX_dom"/>
</dbReference>
<protein>
    <recommendedName>
        <fullName evidence="2">UBX domain-containing protein</fullName>
    </recommendedName>
</protein>
<name>A0A8J8SW31_HALGN</name>
<dbReference type="PROSITE" id="PS50033">
    <property type="entry name" value="UBX"/>
    <property type="match status" value="1"/>
</dbReference>
<dbReference type="AlphaFoldDB" id="A0A8J8SW31"/>
<dbReference type="PANTHER" id="PTHR46467">
    <property type="entry name" value="TETHER CONTAINING UBX DOMAIN FOR GLUT4"/>
    <property type="match status" value="1"/>
</dbReference>
<evidence type="ECO:0000313" key="4">
    <source>
        <dbReference type="Proteomes" id="UP000785679"/>
    </source>
</evidence>
<accession>A0A8J8SW31</accession>
<reference evidence="3" key="1">
    <citation type="submission" date="2019-06" db="EMBL/GenBank/DDBJ databases">
        <authorList>
            <person name="Zheng W."/>
        </authorList>
    </citation>
    <scope>NUCLEOTIDE SEQUENCE</scope>
    <source>
        <strain evidence="3">QDHG01</strain>
    </source>
</reference>
<dbReference type="CDD" id="cd16118">
    <property type="entry name" value="UBX2_UBXN9"/>
    <property type="match status" value="1"/>
</dbReference>
<dbReference type="SUPFAM" id="SSF54236">
    <property type="entry name" value="Ubiquitin-like"/>
    <property type="match status" value="1"/>
</dbReference>
<dbReference type="OrthoDB" id="312784at2759"/>
<feature type="region of interest" description="Disordered" evidence="1">
    <location>
        <begin position="1"/>
        <end position="41"/>
    </location>
</feature>
<dbReference type="GO" id="GO:0005737">
    <property type="term" value="C:cytoplasm"/>
    <property type="evidence" value="ECO:0007669"/>
    <property type="project" value="TreeGrafter"/>
</dbReference>
<dbReference type="EMBL" id="RRYP01020774">
    <property type="protein sequence ID" value="TNV72829.1"/>
    <property type="molecule type" value="Genomic_DNA"/>
</dbReference>
<organism evidence="3 4">
    <name type="scientific">Halteria grandinella</name>
    <dbReference type="NCBI Taxonomy" id="5974"/>
    <lineage>
        <taxon>Eukaryota</taxon>
        <taxon>Sar</taxon>
        <taxon>Alveolata</taxon>
        <taxon>Ciliophora</taxon>
        <taxon>Intramacronucleata</taxon>
        <taxon>Spirotrichea</taxon>
        <taxon>Stichotrichia</taxon>
        <taxon>Sporadotrichida</taxon>
        <taxon>Halteriidae</taxon>
        <taxon>Halteria</taxon>
    </lineage>
</organism>
<dbReference type="Pfam" id="PF00789">
    <property type="entry name" value="UBX"/>
    <property type="match status" value="1"/>
</dbReference>
<keyword evidence="4" id="KW-1185">Reference proteome</keyword>
<dbReference type="SMART" id="SM00166">
    <property type="entry name" value="UBX"/>
    <property type="match status" value="1"/>
</dbReference>
<proteinExistence type="predicted"/>